<name>A0A545UES7_9GAMM</name>
<dbReference type="InterPro" id="IPR019261">
    <property type="entry name" value="PARG_cat_microbial"/>
</dbReference>
<evidence type="ECO:0000259" key="1">
    <source>
        <dbReference type="Pfam" id="PF10021"/>
    </source>
</evidence>
<comment type="caution">
    <text evidence="2">The sequence shown here is derived from an EMBL/GenBank/DDBJ whole genome shotgun (WGS) entry which is preliminary data.</text>
</comment>
<protein>
    <submittedName>
        <fullName evidence="2">TIGR02452 family protein</fullName>
    </submittedName>
</protein>
<organism evidence="2 3">
    <name type="scientific">Aliikangiella coralliicola</name>
    <dbReference type="NCBI Taxonomy" id="2592383"/>
    <lineage>
        <taxon>Bacteria</taxon>
        <taxon>Pseudomonadati</taxon>
        <taxon>Pseudomonadota</taxon>
        <taxon>Gammaproteobacteria</taxon>
        <taxon>Oceanospirillales</taxon>
        <taxon>Pleioneaceae</taxon>
        <taxon>Aliikangiella</taxon>
    </lineage>
</organism>
<dbReference type="PANTHER" id="PTHR35596:SF1">
    <property type="entry name" value="MICROBIAL-TYPE PARG CATALYTIC DOMAIN-CONTAINING PROTEIN"/>
    <property type="match status" value="1"/>
</dbReference>
<dbReference type="SUPFAM" id="SSF52949">
    <property type="entry name" value="Macro domain-like"/>
    <property type="match status" value="1"/>
</dbReference>
<dbReference type="NCBIfam" id="TIGR02452">
    <property type="entry name" value="TIGR02452 family protein"/>
    <property type="match status" value="1"/>
</dbReference>
<accession>A0A545UES7</accession>
<feature type="domain" description="Microbial-type PARG catalytic" evidence="1">
    <location>
        <begin position="10"/>
        <end position="163"/>
    </location>
</feature>
<dbReference type="Gene3D" id="3.40.220.10">
    <property type="entry name" value="Leucine Aminopeptidase, subunit E, domain 1"/>
    <property type="match status" value="1"/>
</dbReference>
<dbReference type="Pfam" id="PF10021">
    <property type="entry name" value="PARG_cat_microb"/>
    <property type="match status" value="1"/>
</dbReference>
<dbReference type="PANTHER" id="PTHR35596">
    <property type="entry name" value="DUF2263 DOMAIN-CONTAINING PROTEIN"/>
    <property type="match status" value="1"/>
</dbReference>
<dbReference type="Proteomes" id="UP000315439">
    <property type="component" value="Unassembled WGS sequence"/>
</dbReference>
<reference evidence="2 3" key="1">
    <citation type="submission" date="2019-07" db="EMBL/GenBank/DDBJ databases">
        <title>Draft genome for Aliikangiella sp. M105.</title>
        <authorList>
            <person name="Wang G."/>
        </authorList>
    </citation>
    <scope>NUCLEOTIDE SEQUENCE [LARGE SCALE GENOMIC DNA]</scope>
    <source>
        <strain evidence="2 3">M105</strain>
    </source>
</reference>
<dbReference type="InterPro" id="IPR043472">
    <property type="entry name" value="Macro_dom-like"/>
</dbReference>
<evidence type="ECO:0000313" key="2">
    <source>
        <dbReference type="EMBL" id="TQV87981.1"/>
    </source>
</evidence>
<proteinExistence type="predicted"/>
<sequence length="284" mass="32007">MNRNKRANIAQETLEIIERGSYINSKGENVELAQDIKKAVDSSVHYDELALNNLSDKVTDVLANCDQGKFLGYLVENCTTFEGAQTLLKQFNDVLCLNFASAKNPGGGFLGGSQAQEEALARASALYPCLTKHMDMYLKNREENKVLYSHDMIYSKDVPVFRNEAGELFDKPYTVSFITSAAVNAGVALRKEPGCEFKIRREMKDRARHVLSVAIENGHELIVLGAWGCGVFRNRPEVVASIFYELMEYEGFKYAFRKVGFSVLDLTKSLEIYNVFSRKFCDKK</sequence>
<dbReference type="OrthoDB" id="9806181at2"/>
<evidence type="ECO:0000313" key="3">
    <source>
        <dbReference type="Proteomes" id="UP000315439"/>
    </source>
</evidence>
<dbReference type="InterPro" id="IPR012664">
    <property type="entry name" value="CHP02452"/>
</dbReference>
<dbReference type="PIRSF" id="PIRSF014899">
    <property type="entry name" value="UCP014899"/>
    <property type="match status" value="1"/>
</dbReference>
<keyword evidence="3" id="KW-1185">Reference proteome</keyword>
<dbReference type="AlphaFoldDB" id="A0A545UES7"/>
<gene>
    <name evidence="2" type="ORF">FLL46_09200</name>
</gene>
<dbReference type="EMBL" id="VIKS01000005">
    <property type="protein sequence ID" value="TQV87981.1"/>
    <property type="molecule type" value="Genomic_DNA"/>
</dbReference>
<dbReference type="RefSeq" id="WP_142893222.1">
    <property type="nucleotide sequence ID" value="NZ_ML660163.1"/>
</dbReference>